<sequence length="164" mass="16961">MGYYAGGHQCSGVLAAKETVTLAASGIIVTSTLSTPLTVYADGIPLIWDESDLPKSASASQTSTSSSSLGPTSTSPPASSMDQSGSSGLAEGAKIGIGVGVPLGAIAIGAGVFFYFLRRHRKRRMNRTQPVSQVYVRQSKPAELSSSGARSELESPSMVRHELA</sequence>
<dbReference type="Proteomes" id="UP001043456">
    <property type="component" value="Unassembled WGS sequence"/>
</dbReference>
<organism evidence="3 4">
    <name type="scientific">Aspergillus pseudoviridinutans</name>
    <dbReference type="NCBI Taxonomy" id="1517512"/>
    <lineage>
        <taxon>Eukaryota</taxon>
        <taxon>Fungi</taxon>
        <taxon>Dikarya</taxon>
        <taxon>Ascomycota</taxon>
        <taxon>Pezizomycotina</taxon>
        <taxon>Eurotiomycetes</taxon>
        <taxon>Eurotiomycetidae</taxon>
        <taxon>Eurotiales</taxon>
        <taxon>Aspergillaceae</taxon>
        <taxon>Aspergillus</taxon>
        <taxon>Aspergillus subgen. Fumigati</taxon>
    </lineage>
</organism>
<proteinExistence type="predicted"/>
<evidence type="ECO:0000313" key="4">
    <source>
        <dbReference type="Proteomes" id="UP001043456"/>
    </source>
</evidence>
<feature type="compositionally biased region" description="Polar residues" evidence="1">
    <location>
        <begin position="127"/>
        <end position="136"/>
    </location>
</feature>
<dbReference type="GeneID" id="67009357"/>
<name>A0A9P3BJY2_9EURO</name>
<reference evidence="3 4" key="1">
    <citation type="submission" date="2018-10" db="EMBL/GenBank/DDBJ databases">
        <title>Pan-genome distribution and transcriptional activeness of fungal secondary metabolism genes in Aspergillus section Fumigati.</title>
        <authorList>
            <person name="Takahashi H."/>
            <person name="Umemura M."/>
            <person name="Ninomiya A."/>
            <person name="Kusuya Y."/>
            <person name="Urayama S."/>
            <person name="Shimizu M."/>
            <person name="Watanabe A."/>
            <person name="Kamei K."/>
            <person name="Yaguchi T."/>
            <person name="Hagiwara D."/>
        </authorList>
    </citation>
    <scope>NUCLEOTIDE SEQUENCE [LARGE SCALE GENOMIC DNA]</scope>
    <source>
        <strain evidence="3 4">IFM 55266</strain>
    </source>
</reference>
<protein>
    <recommendedName>
        <fullName evidence="5">Mid2 domain-containing protein</fullName>
    </recommendedName>
</protein>
<keyword evidence="2" id="KW-0812">Transmembrane</keyword>
<evidence type="ECO:0008006" key="5">
    <source>
        <dbReference type="Google" id="ProtNLM"/>
    </source>
</evidence>
<accession>A0A9P3BJY2</accession>
<dbReference type="EMBL" id="BHVY01000008">
    <property type="protein sequence ID" value="GIJ91774.1"/>
    <property type="molecule type" value="Genomic_DNA"/>
</dbReference>
<evidence type="ECO:0000313" key="3">
    <source>
        <dbReference type="EMBL" id="GIJ91774.1"/>
    </source>
</evidence>
<evidence type="ECO:0000256" key="1">
    <source>
        <dbReference type="SAM" id="MobiDB-lite"/>
    </source>
</evidence>
<dbReference type="RefSeq" id="XP_043162520.1">
    <property type="nucleotide sequence ID" value="XM_043306585.1"/>
</dbReference>
<feature type="compositionally biased region" description="Low complexity" evidence="1">
    <location>
        <begin position="57"/>
        <end position="80"/>
    </location>
</feature>
<keyword evidence="2" id="KW-1133">Transmembrane helix</keyword>
<feature type="region of interest" description="Disordered" evidence="1">
    <location>
        <begin position="57"/>
        <end position="88"/>
    </location>
</feature>
<evidence type="ECO:0000256" key="2">
    <source>
        <dbReference type="SAM" id="Phobius"/>
    </source>
</evidence>
<comment type="caution">
    <text evidence="3">The sequence shown here is derived from an EMBL/GenBank/DDBJ whole genome shotgun (WGS) entry which is preliminary data.</text>
</comment>
<gene>
    <name evidence="3" type="ORF">Asppvi_010747</name>
</gene>
<dbReference type="OrthoDB" id="5429716at2759"/>
<feature type="region of interest" description="Disordered" evidence="1">
    <location>
        <begin position="127"/>
        <end position="164"/>
    </location>
</feature>
<feature type="transmembrane region" description="Helical" evidence="2">
    <location>
        <begin position="95"/>
        <end position="117"/>
    </location>
</feature>
<keyword evidence="2" id="KW-0472">Membrane</keyword>
<keyword evidence="4" id="KW-1185">Reference proteome</keyword>
<dbReference type="AlphaFoldDB" id="A0A9P3BJY2"/>